<dbReference type="FunFam" id="2.60.34.10:FF:000014">
    <property type="entry name" value="Chaperone protein DnaK HSP70"/>
    <property type="match status" value="1"/>
</dbReference>
<dbReference type="GO" id="GO:0005524">
    <property type="term" value="F:ATP binding"/>
    <property type="evidence" value="ECO:0007669"/>
    <property type="project" value="UniProtKB-KW"/>
</dbReference>
<keyword evidence="1" id="KW-0547">Nucleotide-binding</keyword>
<evidence type="ECO:0000313" key="4">
    <source>
        <dbReference type="EMBL" id="CAE8625931.1"/>
    </source>
</evidence>
<accession>A0A813GHV7</accession>
<dbReference type="Gene3D" id="2.60.34.10">
    <property type="entry name" value="Substrate Binding Domain Of DNAk, Chain A, domain 1"/>
    <property type="match status" value="1"/>
</dbReference>
<dbReference type="GO" id="GO:0140662">
    <property type="term" value="F:ATP-dependent protein folding chaperone"/>
    <property type="evidence" value="ECO:0007669"/>
    <property type="project" value="InterPro"/>
</dbReference>
<dbReference type="PROSITE" id="PS01036">
    <property type="entry name" value="HSP70_3"/>
    <property type="match status" value="1"/>
</dbReference>
<dbReference type="PRINTS" id="PR00301">
    <property type="entry name" value="HEATSHOCK70"/>
</dbReference>
<dbReference type="SUPFAM" id="SSF100920">
    <property type="entry name" value="Heat shock protein 70kD (HSP70), peptide-binding domain"/>
    <property type="match status" value="1"/>
</dbReference>
<dbReference type="InterPro" id="IPR018181">
    <property type="entry name" value="Heat_shock_70_CS"/>
</dbReference>
<dbReference type="InterPro" id="IPR029048">
    <property type="entry name" value="HSP70_C_sf"/>
</dbReference>
<dbReference type="OrthoDB" id="2401965at2759"/>
<evidence type="ECO:0000313" key="5">
    <source>
        <dbReference type="Proteomes" id="UP000654075"/>
    </source>
</evidence>
<dbReference type="PANTHER" id="PTHR19375">
    <property type="entry name" value="HEAT SHOCK PROTEIN 70KDA"/>
    <property type="match status" value="1"/>
</dbReference>
<comment type="caution">
    <text evidence="4">The sequence shown here is derived from an EMBL/GenBank/DDBJ whole genome shotgun (WGS) entry which is preliminary data.</text>
</comment>
<proteinExistence type="predicted"/>
<sequence>MLSAAEEIVLVGGSTRIPVVQDLVRELGGGKAPNQSVNPDEVVAMGAAVQAGVLAGDVKDIVLLDVTPLSLGVETLGGVATKLIERNTTIPTKKTEVFSTAADAQPSVDIVVLQGERQLSKDNKILGTFRLAGMPPAPRGVPQIEVTFDIDANGILNVTAKDRATGKAQTITIAGSSTLDKGDVERMVQDAESNAAEDAKRKDVVDAKNSAEALVYQTEKQLQELSDKVPADLKASLEPKVAALKGKVSEAEPDAELLKNMTKELQEELMKVGQAAYSQSPPPPSTTSTPSSGSNNNKPDSDVIDVEGQ</sequence>
<reference evidence="4" key="1">
    <citation type="submission" date="2021-02" db="EMBL/GenBank/DDBJ databases">
        <authorList>
            <person name="Dougan E. K."/>
            <person name="Rhodes N."/>
            <person name="Thang M."/>
            <person name="Chan C."/>
        </authorList>
    </citation>
    <scope>NUCLEOTIDE SEQUENCE</scope>
</reference>
<gene>
    <name evidence="4" type="ORF">PGLA1383_LOCUS42907</name>
</gene>
<organism evidence="4 5">
    <name type="scientific">Polarella glacialis</name>
    <name type="common">Dinoflagellate</name>
    <dbReference type="NCBI Taxonomy" id="89957"/>
    <lineage>
        <taxon>Eukaryota</taxon>
        <taxon>Sar</taxon>
        <taxon>Alveolata</taxon>
        <taxon>Dinophyceae</taxon>
        <taxon>Suessiales</taxon>
        <taxon>Suessiaceae</taxon>
        <taxon>Polarella</taxon>
    </lineage>
</organism>
<keyword evidence="2" id="KW-0067">ATP-binding</keyword>
<dbReference type="Gene3D" id="1.20.1270.10">
    <property type="match status" value="1"/>
</dbReference>
<name>A0A813GHV7_POLGL</name>
<dbReference type="Gene3D" id="3.30.420.40">
    <property type="match status" value="2"/>
</dbReference>
<dbReference type="FunFam" id="1.20.1270.10:FF:000001">
    <property type="entry name" value="Molecular chaperone DnaK"/>
    <property type="match status" value="1"/>
</dbReference>
<dbReference type="InterPro" id="IPR043129">
    <property type="entry name" value="ATPase_NBD"/>
</dbReference>
<dbReference type="AlphaFoldDB" id="A0A813GHV7"/>
<keyword evidence="5" id="KW-1185">Reference proteome</keyword>
<dbReference type="Proteomes" id="UP000654075">
    <property type="component" value="Unassembled WGS sequence"/>
</dbReference>
<dbReference type="SUPFAM" id="SSF53067">
    <property type="entry name" value="Actin-like ATPase domain"/>
    <property type="match status" value="1"/>
</dbReference>
<dbReference type="InterPro" id="IPR029047">
    <property type="entry name" value="HSP70_peptide-bd_sf"/>
</dbReference>
<feature type="region of interest" description="Disordered" evidence="3">
    <location>
        <begin position="268"/>
        <end position="309"/>
    </location>
</feature>
<dbReference type="InterPro" id="IPR013126">
    <property type="entry name" value="Hsp_70_fam"/>
</dbReference>
<protein>
    <submittedName>
        <fullName evidence="4">Uncharacterized protein</fullName>
    </submittedName>
</protein>
<evidence type="ECO:0000256" key="2">
    <source>
        <dbReference type="ARBA" id="ARBA00022840"/>
    </source>
</evidence>
<evidence type="ECO:0000256" key="3">
    <source>
        <dbReference type="SAM" id="MobiDB-lite"/>
    </source>
</evidence>
<dbReference type="Pfam" id="PF00012">
    <property type="entry name" value="HSP70"/>
    <property type="match status" value="1"/>
</dbReference>
<evidence type="ECO:0000256" key="1">
    <source>
        <dbReference type="ARBA" id="ARBA00022741"/>
    </source>
</evidence>
<dbReference type="OMA" id="QYAENDK"/>
<dbReference type="EMBL" id="CAJNNV010028855">
    <property type="protein sequence ID" value="CAE8625931.1"/>
    <property type="molecule type" value="Genomic_DNA"/>
</dbReference>